<protein>
    <recommendedName>
        <fullName evidence="3">Tc1-like transposase DDE domain-containing protein</fullName>
    </recommendedName>
</protein>
<evidence type="ECO:0000313" key="2">
    <source>
        <dbReference type="Proteomes" id="UP000321058"/>
    </source>
</evidence>
<evidence type="ECO:0000313" key="1">
    <source>
        <dbReference type="EMBL" id="GEP62193.1"/>
    </source>
</evidence>
<evidence type="ECO:0008006" key="3">
    <source>
        <dbReference type="Google" id="ProtNLM"/>
    </source>
</evidence>
<accession>A0A512NTA6</accession>
<reference evidence="1 2" key="1">
    <citation type="submission" date="2019-07" db="EMBL/GenBank/DDBJ databases">
        <title>Whole genome shotgun sequence of Reyranella soli NBRC 108950.</title>
        <authorList>
            <person name="Hosoyama A."/>
            <person name="Uohara A."/>
            <person name="Ohji S."/>
            <person name="Ichikawa N."/>
        </authorList>
    </citation>
    <scope>NUCLEOTIDE SEQUENCE [LARGE SCALE GENOMIC DNA]</scope>
    <source>
        <strain evidence="1 2">NBRC 108950</strain>
    </source>
</reference>
<dbReference type="EMBL" id="BKAJ01000343">
    <property type="protein sequence ID" value="GEP62193.1"/>
    <property type="molecule type" value="Genomic_DNA"/>
</dbReference>
<comment type="caution">
    <text evidence="1">The sequence shown here is derived from an EMBL/GenBank/DDBJ whole genome shotgun (WGS) entry which is preliminary data.</text>
</comment>
<dbReference type="Proteomes" id="UP000321058">
    <property type="component" value="Unassembled WGS sequence"/>
</dbReference>
<organism evidence="1 2">
    <name type="scientific">Reyranella soli</name>
    <dbReference type="NCBI Taxonomy" id="1230389"/>
    <lineage>
        <taxon>Bacteria</taxon>
        <taxon>Pseudomonadati</taxon>
        <taxon>Pseudomonadota</taxon>
        <taxon>Alphaproteobacteria</taxon>
        <taxon>Hyphomicrobiales</taxon>
        <taxon>Reyranellaceae</taxon>
        <taxon>Reyranella</taxon>
    </lineage>
</organism>
<dbReference type="AlphaFoldDB" id="A0A512NTA6"/>
<proteinExistence type="predicted"/>
<gene>
    <name evidence="1" type="ORF">RSO01_93590</name>
</gene>
<name>A0A512NTA6_9HYPH</name>
<sequence length="110" mass="11892">MNREIFDTYFETQLAPTLQPGYVVILDNLVSHKSAKAEAILERAFDISDRPTPALGGGEVNPIVGEHGMDLVGDRSDEVQQEVGSDPLCGLLMQLGGAELRDPIDAATKR</sequence>
<keyword evidence="2" id="KW-1185">Reference proteome</keyword>